<dbReference type="KEGG" id="mhk:DFR87_06015"/>
<dbReference type="EMBL" id="CP029287">
    <property type="protein sequence ID" value="AWS00587.1"/>
    <property type="molecule type" value="Genomic_DNA"/>
</dbReference>
<dbReference type="AlphaFoldDB" id="A0A2U9IX49"/>
<dbReference type="STRING" id="1293036.GCA_001315825_02486"/>
<dbReference type="Proteomes" id="UP000247586">
    <property type="component" value="Chromosome"/>
</dbReference>
<keyword evidence="2" id="KW-1185">Reference proteome</keyword>
<evidence type="ECO:0008006" key="3">
    <source>
        <dbReference type="Google" id="ProtNLM"/>
    </source>
</evidence>
<reference evidence="2" key="2">
    <citation type="submission" date="2020-03" db="EMBL/GenBank/DDBJ databases">
        <title>Complete Genome Sequences of Extremely Thermoacidophilic, Metal-Mobilizing Type-Strain Members of the Archaeal Family Sulfolobaceae: Acidianus brierleyi DSM-1651T, Acidianus sulfidivorans DSM-18786T, Metallosphaera hakonensis DSM-7519T, and Metallosphaera prunae DSM-10039T.</title>
        <authorList>
            <person name="Counts J.A."/>
            <person name="Kelly R.M."/>
        </authorList>
    </citation>
    <scope>NUCLEOTIDE SEQUENCE [LARGE SCALE GENOMIC DNA]</scope>
    <source>
        <strain evidence="2">HO1-1</strain>
    </source>
</reference>
<sequence length="249" mass="27079">MDGVSYVLRPGGAPIYSGLGVTKAGGIAGGYVSIGEDFNFDLPDYISIIEKVIFKKTMRFLLEFKEGTRKLTLKHGHGPIPIVEQKLKGWNGVILNPVCGEIPPSIDVSPLPVAVDIQGFVRNCVEGEEIVINRKFNYRVSSDLSIFHANTDEITASGVTVDELKDYGFNEIIISNGYNGFTLYTKEDGKTVYTPSVRGGNEVGNGDFLLASYFTLRLNGEDTITAARNSLKLAESFSILGQNVLTRSG</sequence>
<evidence type="ECO:0000313" key="1">
    <source>
        <dbReference type="EMBL" id="AWS00587.1"/>
    </source>
</evidence>
<dbReference type="OrthoDB" id="26949at2157"/>
<protein>
    <recommendedName>
        <fullName evidence="3">Carbohydrate kinase PfkB domain-containing protein</fullName>
    </recommendedName>
</protein>
<name>A0A2U9IX49_9CREN</name>
<proteinExistence type="predicted"/>
<gene>
    <name evidence="1" type="ORF">DFR87_06015</name>
</gene>
<reference evidence="2" key="3">
    <citation type="submission" date="2020-03" db="EMBL/GenBank/DDBJ databases">
        <title>Sequencing and Assembly of Multiple Reported Metal-Biooxidizing Members of the Extremely Thermoacidophilic Archaeal Family Sulfolobaceae.</title>
        <authorList>
            <person name="Counts J.A."/>
            <person name="Kelly R.M."/>
        </authorList>
    </citation>
    <scope>NUCLEOTIDE SEQUENCE [LARGE SCALE GENOMIC DNA]</scope>
    <source>
        <strain evidence="2">HO1-1</strain>
    </source>
</reference>
<dbReference type="Gene3D" id="3.40.1190.20">
    <property type="match status" value="1"/>
</dbReference>
<accession>A0A2U9IX49</accession>
<dbReference type="InterPro" id="IPR029056">
    <property type="entry name" value="Ribokinase-like"/>
</dbReference>
<dbReference type="SUPFAM" id="SSF53613">
    <property type="entry name" value="Ribokinase-like"/>
    <property type="match status" value="1"/>
</dbReference>
<evidence type="ECO:0000313" key="2">
    <source>
        <dbReference type="Proteomes" id="UP000247586"/>
    </source>
</evidence>
<organism evidence="1 2">
    <name type="scientific">Metallosphaera hakonensis JCM 8857 = DSM 7519</name>
    <dbReference type="NCBI Taxonomy" id="1293036"/>
    <lineage>
        <taxon>Archaea</taxon>
        <taxon>Thermoproteota</taxon>
        <taxon>Thermoprotei</taxon>
        <taxon>Sulfolobales</taxon>
        <taxon>Sulfolobaceae</taxon>
        <taxon>Metallosphaera</taxon>
    </lineage>
</organism>
<reference evidence="1 2" key="1">
    <citation type="submission" date="2018-05" db="EMBL/GenBank/DDBJ databases">
        <title>Complete Genome Sequences of Extremely Thermoacidophilic, Metal-Mobilizing Type-Strain Members of the Archaeal Family Sulfolobaceae: Acidianus brierleyi DSM-1651T, Acidianus sulfidivorans DSM-18786T, Metallosphaera hakonensis DSM-7519T, and Metallosphaera prunae DSM-10039T.</title>
        <authorList>
            <person name="Counts J.A."/>
            <person name="Kelly R.M."/>
        </authorList>
    </citation>
    <scope>NUCLEOTIDE SEQUENCE [LARGE SCALE GENOMIC DNA]</scope>
    <source>
        <strain evidence="1 2">HO1-1</strain>
    </source>
</reference>